<dbReference type="RefSeq" id="WP_397079704.1">
    <property type="nucleotide sequence ID" value="NZ_JBITGY010000002.1"/>
</dbReference>
<keyword evidence="2" id="KW-1185">Reference proteome</keyword>
<dbReference type="Proteomes" id="UP001612741">
    <property type="component" value="Unassembled WGS sequence"/>
</dbReference>
<accession>A0ABW7YMG8</accession>
<comment type="caution">
    <text evidence="1">The sequence shown here is derived from an EMBL/GenBank/DDBJ whole genome shotgun (WGS) entry which is preliminary data.</text>
</comment>
<dbReference type="EMBL" id="JBITGY010000002">
    <property type="protein sequence ID" value="MFI6497094.1"/>
    <property type="molecule type" value="Genomic_DNA"/>
</dbReference>
<evidence type="ECO:0000313" key="1">
    <source>
        <dbReference type="EMBL" id="MFI6497094.1"/>
    </source>
</evidence>
<sequence>MRDLIDLPEGWEWSAYGDTPVCPDGHEIEVDGTCPDGHVSPLLNMGLI</sequence>
<name>A0ABW7YMG8_9ACTN</name>
<protein>
    <submittedName>
        <fullName evidence="1">Uncharacterized protein</fullName>
    </submittedName>
</protein>
<gene>
    <name evidence="1" type="ORF">ACIBG2_06920</name>
</gene>
<organism evidence="1 2">
    <name type="scientific">Nonomuraea typhae</name>
    <dbReference type="NCBI Taxonomy" id="2603600"/>
    <lineage>
        <taxon>Bacteria</taxon>
        <taxon>Bacillati</taxon>
        <taxon>Actinomycetota</taxon>
        <taxon>Actinomycetes</taxon>
        <taxon>Streptosporangiales</taxon>
        <taxon>Streptosporangiaceae</taxon>
        <taxon>Nonomuraea</taxon>
    </lineage>
</organism>
<reference evidence="1 2" key="1">
    <citation type="submission" date="2024-10" db="EMBL/GenBank/DDBJ databases">
        <title>The Natural Products Discovery Center: Release of the First 8490 Sequenced Strains for Exploring Actinobacteria Biosynthetic Diversity.</title>
        <authorList>
            <person name="Kalkreuter E."/>
            <person name="Kautsar S.A."/>
            <person name="Yang D."/>
            <person name="Bader C.D."/>
            <person name="Teijaro C.N."/>
            <person name="Fluegel L."/>
            <person name="Davis C.M."/>
            <person name="Simpson J.R."/>
            <person name="Lauterbach L."/>
            <person name="Steele A.D."/>
            <person name="Gui C."/>
            <person name="Meng S."/>
            <person name="Li G."/>
            <person name="Viehrig K."/>
            <person name="Ye F."/>
            <person name="Su P."/>
            <person name="Kiefer A.F."/>
            <person name="Nichols A."/>
            <person name="Cepeda A.J."/>
            <person name="Yan W."/>
            <person name="Fan B."/>
            <person name="Jiang Y."/>
            <person name="Adhikari A."/>
            <person name="Zheng C.-J."/>
            <person name="Schuster L."/>
            <person name="Cowan T.M."/>
            <person name="Smanski M.J."/>
            <person name="Chevrette M.G."/>
            <person name="De Carvalho L.P.S."/>
            <person name="Shen B."/>
        </authorList>
    </citation>
    <scope>NUCLEOTIDE SEQUENCE [LARGE SCALE GENOMIC DNA]</scope>
    <source>
        <strain evidence="1 2">NPDC050545</strain>
    </source>
</reference>
<proteinExistence type="predicted"/>
<evidence type="ECO:0000313" key="2">
    <source>
        <dbReference type="Proteomes" id="UP001612741"/>
    </source>
</evidence>